<dbReference type="RefSeq" id="WP_209558113.1">
    <property type="nucleotide sequence ID" value="NZ_JAEDXU010000007.1"/>
</dbReference>
<comment type="caution">
    <text evidence="3">The sequence shown here is derived from an EMBL/GenBank/DDBJ whole genome shotgun (WGS) entry which is preliminary data.</text>
</comment>
<evidence type="ECO:0000256" key="1">
    <source>
        <dbReference type="SAM" id="Phobius"/>
    </source>
</evidence>
<gene>
    <name evidence="3" type="ORF">I6N96_13680</name>
</gene>
<reference evidence="3 4" key="1">
    <citation type="submission" date="2020-12" db="EMBL/GenBank/DDBJ databases">
        <title>Vagococcus allomyrinae sp. nov. and Enterococcus lavae sp. nov., isolated from the larvae of Allomyrina dichotoma.</title>
        <authorList>
            <person name="Lee S.D."/>
        </authorList>
    </citation>
    <scope>NUCLEOTIDE SEQUENCE [LARGE SCALE GENOMIC DNA]</scope>
    <source>
        <strain evidence="3 4">BWM-S5</strain>
    </source>
</reference>
<evidence type="ECO:0008006" key="5">
    <source>
        <dbReference type="Google" id="ProtNLM"/>
    </source>
</evidence>
<keyword evidence="1" id="KW-0472">Membrane</keyword>
<protein>
    <recommendedName>
        <fullName evidence="5">DUF2812 domain-containing protein</fullName>
    </recommendedName>
</protein>
<evidence type="ECO:0000313" key="4">
    <source>
        <dbReference type="Proteomes" id="UP000673375"/>
    </source>
</evidence>
<evidence type="ECO:0000256" key="2">
    <source>
        <dbReference type="SAM" id="SignalP"/>
    </source>
</evidence>
<keyword evidence="1" id="KW-0812">Transmembrane</keyword>
<organism evidence="3 4">
    <name type="scientific">Enterococcus larvae</name>
    <dbReference type="NCBI Taxonomy" id="2794352"/>
    <lineage>
        <taxon>Bacteria</taxon>
        <taxon>Bacillati</taxon>
        <taxon>Bacillota</taxon>
        <taxon>Bacilli</taxon>
        <taxon>Lactobacillales</taxon>
        <taxon>Enterococcaceae</taxon>
        <taxon>Enterococcus</taxon>
    </lineage>
</organism>
<feature type="chain" id="PRO_5045486424" description="DUF2812 domain-containing protein" evidence="2">
    <location>
        <begin position="23"/>
        <end position="420"/>
    </location>
</feature>
<proteinExistence type="predicted"/>
<dbReference type="Proteomes" id="UP000673375">
    <property type="component" value="Unassembled WGS sequence"/>
</dbReference>
<name>A0ABS4CLG9_9ENTE</name>
<feature type="signal peptide" evidence="2">
    <location>
        <begin position="1"/>
        <end position="22"/>
    </location>
</feature>
<accession>A0ABS4CLG9</accession>
<feature type="transmembrane region" description="Helical" evidence="1">
    <location>
        <begin position="246"/>
        <end position="277"/>
    </location>
</feature>
<keyword evidence="2" id="KW-0732">Signal</keyword>
<keyword evidence="1" id="KW-1133">Transmembrane helix</keyword>
<evidence type="ECO:0000313" key="3">
    <source>
        <dbReference type="EMBL" id="MBP1047329.1"/>
    </source>
</evidence>
<feature type="transmembrane region" description="Helical" evidence="1">
    <location>
        <begin position="206"/>
        <end position="225"/>
    </location>
</feature>
<sequence length="420" mass="50011">MKKILLILAFWLVLLYPLNSFAENDESQFINERIENEAYLKIDGNLFIDVYGEKSFFKETEYTIYPESTHLYAIGAEWEMEWIEFDQSAYLRGIETLDLTISDLKNNQFELTDRKEMIQFFSVQDEGLSSDIEKISKAEILFDNEYRPNEVSYFDKGGKVSYSYTIDYLSKFSYYSSYYVRKSLKPVYYIYYTASHLFETQNFMEGFLFSIIMLLSVVLFVWAINRCLSGIWRLFTKRDRNKREKIITIVSSFIVVYGILAISMYGFLGLYLLVFVTSIHWFFGRVKKMFFLLISVLAISSCSTKRIVEINDFKEKIYAGMTPSQVESKMGKPEKISNDNDEVIRQREEDSESSIDIWTEKNYDYFDLFFGEKEEYFFEKMDQEVGWSYYEYECERGAVKKVEKFRIYFVDNEVVWMSFP</sequence>
<dbReference type="EMBL" id="JAEDXU010000007">
    <property type="protein sequence ID" value="MBP1047329.1"/>
    <property type="molecule type" value="Genomic_DNA"/>
</dbReference>
<keyword evidence="4" id="KW-1185">Reference proteome</keyword>